<proteinExistence type="inferred from homology"/>
<feature type="transmembrane region" description="Helical" evidence="7">
    <location>
        <begin position="364"/>
        <end position="384"/>
    </location>
</feature>
<dbReference type="InterPro" id="IPR020846">
    <property type="entry name" value="MFS_dom"/>
</dbReference>
<feature type="transmembrane region" description="Helical" evidence="7">
    <location>
        <begin position="111"/>
        <end position="133"/>
    </location>
</feature>
<dbReference type="Pfam" id="PF00083">
    <property type="entry name" value="Sugar_tr"/>
    <property type="match status" value="1"/>
</dbReference>
<reference evidence="9 10" key="1">
    <citation type="submission" date="2016-07" db="EMBL/GenBank/DDBJ databases">
        <title>Pervasive Adenine N6-methylation of Active Genes in Fungi.</title>
        <authorList>
            <consortium name="DOE Joint Genome Institute"/>
            <person name="Mondo S.J."/>
            <person name="Dannebaum R.O."/>
            <person name="Kuo R.C."/>
            <person name="Labutti K."/>
            <person name="Haridas S."/>
            <person name="Kuo A."/>
            <person name="Salamov A."/>
            <person name="Ahrendt S.R."/>
            <person name="Lipzen A."/>
            <person name="Sullivan W."/>
            <person name="Andreopoulos W.B."/>
            <person name="Clum A."/>
            <person name="Lindquist E."/>
            <person name="Daum C."/>
            <person name="Ramamoorthy G.K."/>
            <person name="Gryganskyi A."/>
            <person name="Culley D."/>
            <person name="Magnuson J.K."/>
            <person name="James T.Y."/>
            <person name="O'Malley M.A."/>
            <person name="Stajich J.E."/>
            <person name="Spatafora J.W."/>
            <person name="Visel A."/>
            <person name="Grigoriev I.V."/>
        </authorList>
    </citation>
    <scope>NUCLEOTIDE SEQUENCE [LARGE SCALE GENOMIC DNA]</scope>
    <source>
        <strain evidence="9 10">CBS 129021</strain>
    </source>
</reference>
<dbReference type="Gene3D" id="1.20.1250.20">
    <property type="entry name" value="MFS general substrate transporter like domains"/>
    <property type="match status" value="1"/>
</dbReference>
<feature type="transmembrane region" description="Helical" evidence="7">
    <location>
        <begin position="396"/>
        <end position="415"/>
    </location>
</feature>
<feature type="transmembrane region" description="Helical" evidence="7">
    <location>
        <begin position="295"/>
        <end position="315"/>
    </location>
</feature>
<feature type="transmembrane region" description="Helical" evidence="7">
    <location>
        <begin position="267"/>
        <end position="288"/>
    </location>
</feature>
<evidence type="ECO:0000256" key="7">
    <source>
        <dbReference type="SAM" id="Phobius"/>
    </source>
</evidence>
<keyword evidence="3" id="KW-0813">Transport</keyword>
<dbReference type="InterPro" id="IPR036259">
    <property type="entry name" value="MFS_trans_sf"/>
</dbReference>
<evidence type="ECO:0000259" key="8">
    <source>
        <dbReference type="PROSITE" id="PS50850"/>
    </source>
</evidence>
<dbReference type="OrthoDB" id="4540492at2759"/>
<dbReference type="InterPro" id="IPR050360">
    <property type="entry name" value="MFS_Sugar_Transporters"/>
</dbReference>
<organism evidence="9 10">
    <name type="scientific">Pseudomassariella vexata</name>
    <dbReference type="NCBI Taxonomy" id="1141098"/>
    <lineage>
        <taxon>Eukaryota</taxon>
        <taxon>Fungi</taxon>
        <taxon>Dikarya</taxon>
        <taxon>Ascomycota</taxon>
        <taxon>Pezizomycotina</taxon>
        <taxon>Sordariomycetes</taxon>
        <taxon>Xylariomycetidae</taxon>
        <taxon>Amphisphaeriales</taxon>
        <taxon>Pseudomassariaceae</taxon>
        <taxon>Pseudomassariella</taxon>
    </lineage>
</organism>
<feature type="transmembrane region" description="Helical" evidence="7">
    <location>
        <begin position="27"/>
        <end position="44"/>
    </location>
</feature>
<name>A0A1Y2DS87_9PEZI</name>
<accession>A0A1Y2DS87</accession>
<evidence type="ECO:0000256" key="2">
    <source>
        <dbReference type="ARBA" id="ARBA00010992"/>
    </source>
</evidence>
<keyword evidence="4 7" id="KW-0812">Transmembrane</keyword>
<keyword evidence="6 7" id="KW-0472">Membrane</keyword>
<evidence type="ECO:0000256" key="5">
    <source>
        <dbReference type="ARBA" id="ARBA00022989"/>
    </source>
</evidence>
<dbReference type="PANTHER" id="PTHR48022">
    <property type="entry name" value="PLASTIDIC GLUCOSE TRANSPORTER 4"/>
    <property type="match status" value="1"/>
</dbReference>
<gene>
    <name evidence="9" type="ORF">BCR38DRAFT_233271</name>
</gene>
<dbReference type="RefSeq" id="XP_040713963.1">
    <property type="nucleotide sequence ID" value="XM_040854332.1"/>
</dbReference>
<evidence type="ECO:0000256" key="4">
    <source>
        <dbReference type="ARBA" id="ARBA00022692"/>
    </source>
</evidence>
<evidence type="ECO:0000313" key="9">
    <source>
        <dbReference type="EMBL" id="ORY62127.1"/>
    </source>
</evidence>
<evidence type="ECO:0000256" key="1">
    <source>
        <dbReference type="ARBA" id="ARBA00004141"/>
    </source>
</evidence>
<dbReference type="PANTHER" id="PTHR48022:SF31">
    <property type="entry name" value="HEXOSE TRANSPORTER"/>
    <property type="match status" value="1"/>
</dbReference>
<dbReference type="EMBL" id="MCFJ01000009">
    <property type="protein sequence ID" value="ORY62127.1"/>
    <property type="molecule type" value="Genomic_DNA"/>
</dbReference>
<evidence type="ECO:0000313" key="10">
    <source>
        <dbReference type="Proteomes" id="UP000193689"/>
    </source>
</evidence>
<dbReference type="GO" id="GO:0005351">
    <property type="term" value="F:carbohydrate:proton symporter activity"/>
    <property type="evidence" value="ECO:0007669"/>
    <property type="project" value="TreeGrafter"/>
</dbReference>
<comment type="similarity">
    <text evidence="2">Belongs to the major facilitator superfamily. Sugar transporter (TC 2.A.1.1) family.</text>
</comment>
<dbReference type="AlphaFoldDB" id="A0A1Y2DS87"/>
<evidence type="ECO:0000256" key="3">
    <source>
        <dbReference type="ARBA" id="ARBA00022448"/>
    </source>
</evidence>
<comment type="caution">
    <text evidence="9">The sequence shown here is derived from an EMBL/GenBank/DDBJ whole genome shotgun (WGS) entry which is preliminary data.</text>
</comment>
<feature type="transmembrane region" description="Helical" evidence="7">
    <location>
        <begin position="229"/>
        <end position="247"/>
    </location>
</feature>
<dbReference type="GeneID" id="63770544"/>
<dbReference type="InParanoid" id="A0A1Y2DS87"/>
<dbReference type="InterPro" id="IPR005828">
    <property type="entry name" value="MFS_sugar_transport-like"/>
</dbReference>
<feature type="transmembrane region" description="Helical" evidence="7">
    <location>
        <begin position="51"/>
        <end position="75"/>
    </location>
</feature>
<dbReference type="SUPFAM" id="SSF103473">
    <property type="entry name" value="MFS general substrate transporter"/>
    <property type="match status" value="1"/>
</dbReference>
<feature type="domain" description="Major facilitator superfamily (MFS) profile" evidence="8">
    <location>
        <begin position="1"/>
        <end position="418"/>
    </location>
</feature>
<comment type="subcellular location">
    <subcellularLocation>
        <location evidence="1">Membrane</location>
        <topology evidence="1">Multi-pass membrane protein</topology>
    </subcellularLocation>
</comment>
<evidence type="ECO:0000256" key="6">
    <source>
        <dbReference type="ARBA" id="ARBA00023136"/>
    </source>
</evidence>
<protein>
    <submittedName>
        <fullName evidence="9">General substrate transporter</fullName>
    </submittedName>
</protein>
<dbReference type="FunFam" id="1.20.1250.20:FF:000134">
    <property type="entry name" value="MFS sugar transporter protein"/>
    <property type="match status" value="1"/>
</dbReference>
<feature type="transmembrane region" description="Helical" evidence="7">
    <location>
        <begin position="327"/>
        <end position="352"/>
    </location>
</feature>
<dbReference type="PROSITE" id="PS50850">
    <property type="entry name" value="MFS"/>
    <property type="match status" value="1"/>
</dbReference>
<feature type="transmembrane region" description="Helical" evidence="7">
    <location>
        <begin position="81"/>
        <end position="99"/>
    </location>
</feature>
<dbReference type="GO" id="GO:0016020">
    <property type="term" value="C:membrane"/>
    <property type="evidence" value="ECO:0007669"/>
    <property type="project" value="UniProtKB-SubCell"/>
</dbReference>
<keyword evidence="10" id="KW-1185">Reference proteome</keyword>
<keyword evidence="5 7" id="KW-1133">Transmembrane helix</keyword>
<sequence length="467" mass="52170">MMGGMNILPQYTEYFHLSTATKSLNTATFYIGGCMACCFWGWLTDKYGRRWGLFWAAVITIVAAVIQALSIHVAMFCAARVLIGFGTTASVITGPAYLAETLPWNQRAWGLALFDDFYYVGALVAAGTTYGSFKIAGTWSWRLPSLVQGLWGVACILLLPWMPESPRWLVDQGRGREALAVLAYVNANGDMRNDLVRLQFRQICDTIGYERDPMSTWEMLRNRGARKRLIITATCALFSMLTGNIFVSYNIGKILTRAGVTNAHTQLLVNVGLSAWTLVVSLCGSFYTDRMGVKSAALLSTGGLTVALFIIGILTRQYGESDYRPGIYATVAGIFFFSTSFGFGWIPILFLIPAEMLFFRIRATGMSMFSLVICATGIWSNFAFPVALERLGWKLYLINGGWNILFFAFIAWYWVEIKGKTIEEIDALFDGVKHSNMPDVEAVLLGIVNDDWKARIATWMKRFGYDR</sequence>
<dbReference type="Proteomes" id="UP000193689">
    <property type="component" value="Unassembled WGS sequence"/>
</dbReference>